<dbReference type="Proteomes" id="UP000193218">
    <property type="component" value="Unassembled WGS sequence"/>
</dbReference>
<dbReference type="AlphaFoldDB" id="A0A1Y1UQT2"/>
<comment type="caution">
    <text evidence="3">The sequence shown here is derived from an EMBL/GenBank/DDBJ whole genome shotgun (WGS) entry which is preliminary data.</text>
</comment>
<evidence type="ECO:0000313" key="4">
    <source>
        <dbReference type="Proteomes" id="UP000193218"/>
    </source>
</evidence>
<dbReference type="GO" id="GO:0005262">
    <property type="term" value="F:calcium channel activity"/>
    <property type="evidence" value="ECO:0007669"/>
    <property type="project" value="InterPro"/>
</dbReference>
<evidence type="ECO:0000256" key="1">
    <source>
        <dbReference type="SAM" id="MobiDB-lite"/>
    </source>
</evidence>
<keyword evidence="2" id="KW-0472">Membrane</keyword>
<reference evidence="3 4" key="1">
    <citation type="submission" date="2017-03" db="EMBL/GenBank/DDBJ databases">
        <title>Widespread Adenine N6-methylation of Active Genes in Fungi.</title>
        <authorList>
            <consortium name="DOE Joint Genome Institute"/>
            <person name="Mondo S.J."/>
            <person name="Dannebaum R.O."/>
            <person name="Kuo R.C."/>
            <person name="Louie K.B."/>
            <person name="Bewick A.J."/>
            <person name="Labutti K."/>
            <person name="Haridas S."/>
            <person name="Kuo A."/>
            <person name="Salamov A."/>
            <person name="Ahrendt S.R."/>
            <person name="Lau R."/>
            <person name="Bowen B.P."/>
            <person name="Lipzen A."/>
            <person name="Sullivan W."/>
            <person name="Andreopoulos W.B."/>
            <person name="Clum A."/>
            <person name="Lindquist E."/>
            <person name="Daum C."/>
            <person name="Northen T.R."/>
            <person name="Ramamoorthy G."/>
            <person name="Schmitz R.J."/>
            <person name="Gryganskyi A."/>
            <person name="Culley D."/>
            <person name="Magnuson J."/>
            <person name="James T.Y."/>
            <person name="O'Malley M.A."/>
            <person name="Stajich J.E."/>
            <person name="Spatafora J.W."/>
            <person name="Visel A."/>
            <person name="Grigoriev I.V."/>
        </authorList>
    </citation>
    <scope>NUCLEOTIDE SEQUENCE [LARGE SCALE GENOMIC DNA]</scope>
    <source>
        <strain evidence="3 4">NRRL Y-17943</strain>
    </source>
</reference>
<dbReference type="InterPro" id="IPR024338">
    <property type="entry name" value="MID1/Yam8"/>
</dbReference>
<dbReference type="Pfam" id="PF12929">
    <property type="entry name" value="Mid1"/>
    <property type="match status" value="1"/>
</dbReference>
<keyword evidence="4" id="KW-1185">Reference proteome</keyword>
<dbReference type="FunCoup" id="A0A1Y1UQT2">
    <property type="interactions" value="67"/>
</dbReference>
<dbReference type="PANTHER" id="PTHR39142">
    <property type="entry name" value="MID1P"/>
    <property type="match status" value="1"/>
</dbReference>
<protein>
    <submittedName>
        <fullName evidence="3">Stretch-activated Ca2+-permeable channel component-domain-containing protein</fullName>
    </submittedName>
</protein>
<dbReference type="EMBL" id="NBSH01000002">
    <property type="protein sequence ID" value="ORX39834.1"/>
    <property type="molecule type" value="Genomic_DNA"/>
</dbReference>
<name>A0A1Y1UQT2_9TREE</name>
<dbReference type="OrthoDB" id="5405745at2759"/>
<accession>A0A1Y1UQT2</accession>
<dbReference type="GO" id="GO:0098703">
    <property type="term" value="P:calcium ion import across plasma membrane"/>
    <property type="evidence" value="ECO:0007669"/>
    <property type="project" value="InterPro"/>
</dbReference>
<organism evidence="3 4">
    <name type="scientific">Kockovaella imperatae</name>
    <dbReference type="NCBI Taxonomy" id="4999"/>
    <lineage>
        <taxon>Eukaryota</taxon>
        <taxon>Fungi</taxon>
        <taxon>Dikarya</taxon>
        <taxon>Basidiomycota</taxon>
        <taxon>Agaricomycotina</taxon>
        <taxon>Tremellomycetes</taxon>
        <taxon>Tremellales</taxon>
        <taxon>Cuniculitremaceae</taxon>
        <taxon>Kockovaella</taxon>
    </lineage>
</organism>
<feature type="region of interest" description="Disordered" evidence="1">
    <location>
        <begin position="438"/>
        <end position="461"/>
    </location>
</feature>
<sequence length="537" mass="57420">MLSTVLSFRTRSCGFALYGTLVIFLWTIFLPTIAAQTPTVSIDRAPSVTILPSLNVSDPSVILDLPSDTQSLTFNVLSLGINTSIIPEIIVSTASPPTFAISHKALEDTGSGGSPDQGNLVNRNGDTWSLEWNLGYANWTSDGSETISCLVGFNVQANGSVNGLSNENGNVIIEVEVSASGPIRTVTSSFLFLGDTTSNAVLLFSPLLISDPRAQPTYPNYTLPPAQLPLAPPSARSPQGNLNLIIVPTASSPTGDGLDYSLAAIRRANASTGHIAASENMIIDALTQWVNIGDREGYRTMWVVGNLLADTNYTAWAVDDSGVLTRPMWFATKDSSFPCQLALPTDICPSVGYTTPLEANETTTTLPGSDIPVAMPLRSYPENITALLTSSLQSFSTSLKTTACGRDLYSHVSSCADCYAAYRNWLCRAVLPHCAGSASPNPSQDITPQTLTRNSSSPRDNGVPYTYDYDELLPCLNNCDAADRACPAFLVFRCPVRHITGRQSYAFIGEHSKDGGNGDPAVGPAPQSQWGWRWCNG</sequence>
<proteinExistence type="predicted"/>
<feature type="compositionally biased region" description="Polar residues" evidence="1">
    <location>
        <begin position="438"/>
        <end position="459"/>
    </location>
</feature>
<dbReference type="STRING" id="4999.A0A1Y1UQT2"/>
<dbReference type="InParanoid" id="A0A1Y1UQT2"/>
<feature type="transmembrane region" description="Helical" evidence="2">
    <location>
        <begin position="12"/>
        <end position="34"/>
    </location>
</feature>
<dbReference type="GeneID" id="33559651"/>
<dbReference type="PANTHER" id="PTHR39142:SF1">
    <property type="entry name" value="AEL197CP"/>
    <property type="match status" value="1"/>
</dbReference>
<evidence type="ECO:0000256" key="2">
    <source>
        <dbReference type="SAM" id="Phobius"/>
    </source>
</evidence>
<dbReference type="RefSeq" id="XP_021873619.1">
    <property type="nucleotide sequence ID" value="XM_022017842.1"/>
</dbReference>
<keyword evidence="2" id="KW-0812">Transmembrane</keyword>
<evidence type="ECO:0000313" key="3">
    <source>
        <dbReference type="EMBL" id="ORX39834.1"/>
    </source>
</evidence>
<keyword evidence="2" id="KW-1133">Transmembrane helix</keyword>
<gene>
    <name evidence="3" type="ORF">BD324DRAFT_648454</name>
</gene>